<reference evidence="3 4" key="1">
    <citation type="submission" date="2015-01" db="EMBL/GenBank/DDBJ databases">
        <title>Lifestyle Evolution in Cyanobacterial Symbionts of Sponges.</title>
        <authorList>
            <person name="Burgsdorf I."/>
            <person name="Slaby B.M."/>
            <person name="Handley K.M."/>
            <person name="Haber M."/>
            <person name="Blom J."/>
            <person name="Marshall C.W."/>
            <person name="Gilbert J.A."/>
            <person name="Hentschel U."/>
            <person name="Steindler L."/>
        </authorList>
    </citation>
    <scope>NUCLEOTIDE SEQUENCE [LARGE SCALE GENOMIC DNA]</scope>
    <source>
        <strain evidence="3">142</strain>
    </source>
</reference>
<accession>A0A6N3XBL0</accession>
<evidence type="ECO:0000256" key="2">
    <source>
        <dbReference type="SAM" id="MobiDB-lite"/>
    </source>
</evidence>
<dbReference type="EMBL" id="JXUO01000131">
    <property type="protein sequence ID" value="KKZ14798.1"/>
    <property type="molecule type" value="Genomic_DNA"/>
</dbReference>
<dbReference type="AlphaFoldDB" id="A0A6N3XBL0"/>
<protein>
    <submittedName>
        <fullName evidence="3">Uncharacterized protein</fullName>
    </submittedName>
</protein>
<keyword evidence="1" id="KW-0175">Coiled coil</keyword>
<gene>
    <name evidence="3" type="ORF">TH68_03895</name>
</gene>
<evidence type="ECO:0000313" key="3">
    <source>
        <dbReference type="EMBL" id="KKZ14798.1"/>
    </source>
</evidence>
<comment type="caution">
    <text evidence="3">The sequence shown here is derived from an EMBL/GenBank/DDBJ whole genome shotgun (WGS) entry which is preliminary data.</text>
</comment>
<proteinExistence type="predicted"/>
<feature type="coiled-coil region" evidence="1">
    <location>
        <begin position="95"/>
        <end position="122"/>
    </location>
</feature>
<feature type="region of interest" description="Disordered" evidence="2">
    <location>
        <begin position="1"/>
        <end position="29"/>
    </location>
</feature>
<sequence length="168" mass="18940">MTSEANKPEQSTPEPNQSGANKPQVSSSADKGGFFSVFSRLKSNFRKYLLGVETQKQIGKKLEEVVKKKVDEFFTDSQKKETIEKLESDIKKEIIEPWEKQLEQLSNKSEELQKEISKASVKVNSTVIILTALGAFTVLNRGPILDILSIDVLRREVEELKQLEGIQS</sequence>
<name>A0A6N3XBL0_9SYNE</name>
<evidence type="ECO:0000313" key="4">
    <source>
        <dbReference type="Proteomes" id="UP000035054"/>
    </source>
</evidence>
<evidence type="ECO:0000256" key="1">
    <source>
        <dbReference type="SAM" id="Coils"/>
    </source>
</evidence>
<feature type="non-terminal residue" evidence="3">
    <location>
        <position position="168"/>
    </location>
</feature>
<organism evidence="3 4">
    <name type="scientific">Candidatus Synechococcus spongiarum 142</name>
    <dbReference type="NCBI Taxonomy" id="1608213"/>
    <lineage>
        <taxon>Bacteria</taxon>
        <taxon>Bacillati</taxon>
        <taxon>Cyanobacteriota</taxon>
        <taxon>Cyanophyceae</taxon>
        <taxon>Synechococcales</taxon>
        <taxon>Synechococcaceae</taxon>
        <taxon>Synechococcus</taxon>
    </lineage>
</organism>
<dbReference type="Proteomes" id="UP000035054">
    <property type="component" value="Unassembled WGS sequence"/>
</dbReference>